<proteinExistence type="predicted"/>
<geneLocation type="plasmid" evidence="1 2">
    <name>A14S_lp28-4</name>
</geneLocation>
<evidence type="ECO:0000313" key="1">
    <source>
        <dbReference type="EMBL" id="ACN53377.1"/>
    </source>
</evidence>
<dbReference type="HOGENOM" id="CLU_3005090_0_0_12"/>
<accession>C0RCB7</accession>
<organism evidence="1 2">
    <name type="scientific">Borreliella spielmanii A14S</name>
    <dbReference type="NCBI Taxonomy" id="498742"/>
    <lineage>
        <taxon>Bacteria</taxon>
        <taxon>Pseudomonadati</taxon>
        <taxon>Spirochaetota</taxon>
        <taxon>Spirochaetia</taxon>
        <taxon>Spirochaetales</taxon>
        <taxon>Borreliaceae</taxon>
        <taxon>Borreliella</taxon>
    </lineage>
</organism>
<reference evidence="1 2" key="1">
    <citation type="journal article" date="2012" name="J. Bacteriol.">
        <title>Whole-Genome Sequences of Borrelia bissettii, Borrelia valaisiana, and Borrelia spielmanii.</title>
        <authorList>
            <person name="Schutzer S.E."/>
            <person name="Fraser-Liggett C.M."/>
            <person name="Qiu W.G."/>
            <person name="Kraiczy P."/>
            <person name="Mongodin E.F."/>
            <person name="Dunn J.J."/>
            <person name="Luft B.J."/>
            <person name="Casjens S.R."/>
        </authorList>
    </citation>
    <scope>NUCLEOTIDE SEQUENCE [LARGE SCALE GENOMIC DNA]</scope>
    <source>
        <strain evidence="1 2">A14S</strain>
        <plasmid evidence="1 2">A14S_lp28-4</plasmid>
    </source>
</reference>
<dbReference type="EMBL" id="CP001470">
    <property type="protein sequence ID" value="ACN53377.1"/>
    <property type="molecule type" value="Genomic_DNA"/>
</dbReference>
<keyword evidence="1" id="KW-0614">Plasmid</keyword>
<dbReference type="Proteomes" id="UP000003481">
    <property type="component" value="Plasmid A14S_lp28-4"/>
</dbReference>
<gene>
    <name evidence="1" type="ORF">BSPA14S_I0038</name>
</gene>
<protein>
    <submittedName>
        <fullName evidence="1">CobQ/CobB/MinD/ParA nucleotide binding domain protein</fullName>
    </submittedName>
</protein>
<name>C0RCB7_9SPIR</name>
<dbReference type="AlphaFoldDB" id="C0RCB7"/>
<sequence>MEIISVKNEFLVCISEREDSNKRIMCNEKFDFKKIVFLNIKNYLKLFWENYKNWQI</sequence>
<evidence type="ECO:0000313" key="2">
    <source>
        <dbReference type="Proteomes" id="UP000003481"/>
    </source>
</evidence>